<evidence type="ECO:0000313" key="3">
    <source>
        <dbReference type="EMBL" id="OGI85743.1"/>
    </source>
</evidence>
<proteinExistence type="predicted"/>
<dbReference type="EMBL" id="MFUY01000024">
    <property type="protein sequence ID" value="OGI85743.1"/>
    <property type="molecule type" value="Genomic_DNA"/>
</dbReference>
<organism evidence="3 4">
    <name type="scientific">Candidatus Nomurabacteria bacterium RIFCSPLOWO2_01_FULL_41_12</name>
    <dbReference type="NCBI Taxonomy" id="1801774"/>
    <lineage>
        <taxon>Bacteria</taxon>
        <taxon>Candidatus Nomuraibacteriota</taxon>
    </lineage>
</organism>
<dbReference type="STRING" id="1801774.A3A05_03275"/>
<accession>A0A1F6WV19</accession>
<evidence type="ECO:0000259" key="2">
    <source>
        <dbReference type="PROSITE" id="PS51688"/>
    </source>
</evidence>
<protein>
    <recommendedName>
        <fullName evidence="2">Peptidase S74 domain-containing protein</fullName>
    </recommendedName>
</protein>
<dbReference type="Pfam" id="PF13884">
    <property type="entry name" value="Peptidase_S74"/>
    <property type="match status" value="1"/>
</dbReference>
<dbReference type="AlphaFoldDB" id="A0A1F6WV19"/>
<reference evidence="3 4" key="1">
    <citation type="journal article" date="2016" name="Nat. Commun.">
        <title>Thousands of microbial genomes shed light on interconnected biogeochemical processes in an aquifer system.</title>
        <authorList>
            <person name="Anantharaman K."/>
            <person name="Brown C.T."/>
            <person name="Hug L.A."/>
            <person name="Sharon I."/>
            <person name="Castelle C.J."/>
            <person name="Probst A.J."/>
            <person name="Thomas B.C."/>
            <person name="Singh A."/>
            <person name="Wilkins M.J."/>
            <person name="Karaoz U."/>
            <person name="Brodie E.L."/>
            <person name="Williams K.H."/>
            <person name="Hubbard S.S."/>
            <person name="Banfield J.F."/>
        </authorList>
    </citation>
    <scope>NUCLEOTIDE SEQUENCE [LARGE SCALE GENOMIC DNA]</scope>
</reference>
<feature type="compositionally biased region" description="Pro residues" evidence="1">
    <location>
        <begin position="567"/>
        <end position="578"/>
    </location>
</feature>
<feature type="compositionally biased region" description="Acidic residues" evidence="1">
    <location>
        <begin position="600"/>
        <end position="611"/>
    </location>
</feature>
<evidence type="ECO:0000256" key="1">
    <source>
        <dbReference type="SAM" id="MobiDB-lite"/>
    </source>
</evidence>
<feature type="region of interest" description="Disordered" evidence="1">
    <location>
        <begin position="539"/>
        <end position="611"/>
    </location>
</feature>
<gene>
    <name evidence="3" type="ORF">A3A05_03275</name>
</gene>
<feature type="compositionally biased region" description="Gly residues" evidence="1">
    <location>
        <begin position="204"/>
        <end position="213"/>
    </location>
</feature>
<dbReference type="PROSITE" id="PS51688">
    <property type="entry name" value="ICA"/>
    <property type="match status" value="1"/>
</dbReference>
<feature type="compositionally biased region" description="Low complexity" evidence="1">
    <location>
        <begin position="579"/>
        <end position="599"/>
    </location>
</feature>
<dbReference type="Proteomes" id="UP000176187">
    <property type="component" value="Unassembled WGS sequence"/>
</dbReference>
<sequence>MVIGSIPHGFAVGDAYSAYVDASAANFTQMGQPTHTEFQAFYLRVGSGTGTFYAPMAYTWSTSNIGTPSGAAGGQIWLLNDTNEAYYSTANVGIGVGDPTAVLHLKAGTTAANTAPLKFNSGSLLTTAEAGAVEFLTDAYYGTITTGAARKTFAFLESPSFTTPNIGAASGSTLTLSDDIIFSANKVIRRNTSDGSDDGSIELNGGGASGNSRGGSLTVYGNENGTAGKIIGRLGNVSGSEYLFRNAAGNDALQILGSDGSATFTSTNDDAWVFNSTNVNGGYLSIKESGAEVGRVGVGNAVDGIGDNELVIKAVGDNLHLEAAGAVGSPTGDVTSFTIRDRTSGNAANVFIDATSGQLKRSTASSARYKTNIETFDDWKSTLLPLRPVTFNYLPSHLAVGYDRQFYGLIAEEVADTVGPDTTLVVFDNESRPENVNYTYFISPLIRGVQELNLNLEGIAGITTPLLGSVSESFVTSFFTNLFSKITTWLADAGNGIVKIFAGDIESNKSSTENLCVKNTTGETCITRDQLDALLAGAGASGSADAPEPVPEPQLEADQPTAEIPEPEPAPEPTPEPAPDSTSSPQAEPTSESTPSAETPEPESLPEEPAP</sequence>
<evidence type="ECO:0000313" key="4">
    <source>
        <dbReference type="Proteomes" id="UP000176187"/>
    </source>
</evidence>
<feature type="region of interest" description="Disordered" evidence="1">
    <location>
        <begin position="193"/>
        <end position="214"/>
    </location>
</feature>
<feature type="domain" description="Peptidase S74" evidence="2">
    <location>
        <begin position="365"/>
        <end position="463"/>
    </location>
</feature>
<comment type="caution">
    <text evidence="3">The sequence shown here is derived from an EMBL/GenBank/DDBJ whole genome shotgun (WGS) entry which is preliminary data.</text>
</comment>
<dbReference type="InterPro" id="IPR030392">
    <property type="entry name" value="S74_ICA"/>
</dbReference>
<name>A0A1F6WV19_9BACT</name>